<dbReference type="InterPro" id="IPR049142">
    <property type="entry name" value="MS_channel_1st"/>
</dbReference>
<evidence type="ECO:0000256" key="5">
    <source>
        <dbReference type="ARBA" id="ARBA00022989"/>
    </source>
</evidence>
<evidence type="ECO:0000313" key="12">
    <source>
        <dbReference type="EMBL" id="MBD3324058.1"/>
    </source>
</evidence>
<dbReference type="Pfam" id="PF00924">
    <property type="entry name" value="MS_channel_2nd"/>
    <property type="match status" value="1"/>
</dbReference>
<keyword evidence="3" id="KW-1003">Cell membrane</keyword>
<evidence type="ECO:0000259" key="11">
    <source>
        <dbReference type="Pfam" id="PF21088"/>
    </source>
</evidence>
<sequence>MEEITQEIIGFFDLLFYNNSLRIWLYAGLTFIGTLLILWLFKRFLYRQLQAFAKKTATDWDDLAADVIERIKFFFLLLIAFYVSALTLALPARVMLIIRKLTIIALFVQGAIIAAYILNFWINRYKKQKIQADAANVTTIVAVGFFSRIVLWAIIVLLALDNLGIDITALVAGLGITGVAVALAVQNILGDLFASLSIILDKPFVIGDFIIIGDYLGSVEYIGLKTTRIRSLSGEQLIFSNSDLLQSRIRNYKRMYERRVVFSIGVIYQTPHEKLQRIPTMLREIIEAKDRVRFDRAHFKEYGAYALNFEIVYWVLDPDYNLYMDIQQAINLEIFQRFEQEDIQFAYPTQYLYIENPGNGSAAPEVVTQVRTTNSPNAFSDEGGASEDSSKEKHDEHPSN</sequence>
<dbReference type="Pfam" id="PF21088">
    <property type="entry name" value="MS_channel_1st"/>
    <property type="match status" value="1"/>
</dbReference>
<dbReference type="SUPFAM" id="SSF82861">
    <property type="entry name" value="Mechanosensitive channel protein MscS (YggB), transmembrane region"/>
    <property type="match status" value="1"/>
</dbReference>
<evidence type="ECO:0000259" key="10">
    <source>
        <dbReference type="Pfam" id="PF21082"/>
    </source>
</evidence>
<feature type="domain" description="Mechanosensitive ion channel MscS" evidence="9">
    <location>
        <begin position="187"/>
        <end position="254"/>
    </location>
</feature>
<dbReference type="Gene3D" id="3.30.70.100">
    <property type="match status" value="1"/>
</dbReference>
<proteinExistence type="inferred from homology"/>
<comment type="caution">
    <text evidence="12">The sequence shown here is derived from an EMBL/GenBank/DDBJ whole genome shotgun (WGS) entry which is preliminary data.</text>
</comment>
<feature type="domain" description="Mechanosensitive ion channel MscS C-terminal" evidence="10">
    <location>
        <begin position="260"/>
        <end position="345"/>
    </location>
</feature>
<keyword evidence="4 8" id="KW-0812">Transmembrane</keyword>
<dbReference type="GO" id="GO:0055085">
    <property type="term" value="P:transmembrane transport"/>
    <property type="evidence" value="ECO:0007669"/>
    <property type="project" value="InterPro"/>
</dbReference>
<dbReference type="Gene3D" id="1.10.287.1260">
    <property type="match status" value="1"/>
</dbReference>
<protein>
    <submittedName>
        <fullName evidence="12">Mechanosensitive ion channel</fullName>
    </submittedName>
</protein>
<keyword evidence="6 8" id="KW-0472">Membrane</keyword>
<evidence type="ECO:0000256" key="3">
    <source>
        <dbReference type="ARBA" id="ARBA00022475"/>
    </source>
</evidence>
<evidence type="ECO:0000256" key="2">
    <source>
        <dbReference type="ARBA" id="ARBA00008017"/>
    </source>
</evidence>
<dbReference type="GO" id="GO:0005886">
    <property type="term" value="C:plasma membrane"/>
    <property type="evidence" value="ECO:0007669"/>
    <property type="project" value="UniProtKB-SubCell"/>
</dbReference>
<evidence type="ECO:0000256" key="4">
    <source>
        <dbReference type="ARBA" id="ARBA00022692"/>
    </source>
</evidence>
<dbReference type="InterPro" id="IPR023408">
    <property type="entry name" value="MscS_beta-dom_sf"/>
</dbReference>
<dbReference type="Gene3D" id="2.30.30.60">
    <property type="match status" value="1"/>
</dbReference>
<dbReference type="InterPro" id="IPR011066">
    <property type="entry name" value="MscS_channel_C_sf"/>
</dbReference>
<dbReference type="InterPro" id="IPR011014">
    <property type="entry name" value="MscS_channel_TM-2"/>
</dbReference>
<dbReference type="InterPro" id="IPR049278">
    <property type="entry name" value="MS_channel_C"/>
</dbReference>
<evidence type="ECO:0000313" key="13">
    <source>
        <dbReference type="Proteomes" id="UP000649604"/>
    </source>
</evidence>
<dbReference type="EMBL" id="WJJP01000177">
    <property type="protein sequence ID" value="MBD3324058.1"/>
    <property type="molecule type" value="Genomic_DNA"/>
</dbReference>
<name>A0A9D5Q587_9BACT</name>
<comment type="subcellular location">
    <subcellularLocation>
        <location evidence="1">Cell membrane</location>
        <topology evidence="1">Multi-pass membrane protein</topology>
    </subcellularLocation>
</comment>
<evidence type="ECO:0000256" key="1">
    <source>
        <dbReference type="ARBA" id="ARBA00004651"/>
    </source>
</evidence>
<feature type="transmembrane region" description="Helical" evidence="8">
    <location>
        <begin position="73"/>
        <end position="95"/>
    </location>
</feature>
<feature type="compositionally biased region" description="Basic and acidic residues" evidence="7">
    <location>
        <begin position="388"/>
        <end position="400"/>
    </location>
</feature>
<dbReference type="InterPro" id="IPR010920">
    <property type="entry name" value="LSM_dom_sf"/>
</dbReference>
<feature type="transmembrane region" description="Helical" evidence="8">
    <location>
        <begin position="23"/>
        <end position="41"/>
    </location>
</feature>
<feature type="region of interest" description="Disordered" evidence="7">
    <location>
        <begin position="363"/>
        <end position="400"/>
    </location>
</feature>
<evidence type="ECO:0000259" key="9">
    <source>
        <dbReference type="Pfam" id="PF00924"/>
    </source>
</evidence>
<dbReference type="InterPro" id="IPR006685">
    <property type="entry name" value="MscS_channel_2nd"/>
</dbReference>
<evidence type="ECO:0000256" key="8">
    <source>
        <dbReference type="SAM" id="Phobius"/>
    </source>
</evidence>
<dbReference type="SUPFAM" id="SSF82689">
    <property type="entry name" value="Mechanosensitive channel protein MscS (YggB), C-terminal domain"/>
    <property type="match status" value="1"/>
</dbReference>
<organism evidence="12 13">
    <name type="scientific">candidate division KSB3 bacterium</name>
    <dbReference type="NCBI Taxonomy" id="2044937"/>
    <lineage>
        <taxon>Bacteria</taxon>
        <taxon>candidate division KSB3</taxon>
    </lineage>
</organism>
<comment type="similarity">
    <text evidence="2">Belongs to the MscS (TC 1.A.23) family.</text>
</comment>
<dbReference type="SUPFAM" id="SSF50182">
    <property type="entry name" value="Sm-like ribonucleoproteins"/>
    <property type="match status" value="1"/>
</dbReference>
<dbReference type="PANTHER" id="PTHR30566:SF25">
    <property type="entry name" value="INNER MEMBRANE PROTEIN"/>
    <property type="match status" value="1"/>
</dbReference>
<dbReference type="PANTHER" id="PTHR30566">
    <property type="entry name" value="YNAI-RELATED MECHANOSENSITIVE ION CHANNEL"/>
    <property type="match status" value="1"/>
</dbReference>
<feature type="transmembrane region" description="Helical" evidence="8">
    <location>
        <begin position="165"/>
        <end position="185"/>
    </location>
</feature>
<evidence type="ECO:0000256" key="6">
    <source>
        <dbReference type="ARBA" id="ARBA00023136"/>
    </source>
</evidence>
<evidence type="ECO:0000256" key="7">
    <source>
        <dbReference type="SAM" id="MobiDB-lite"/>
    </source>
</evidence>
<keyword evidence="5 8" id="KW-1133">Transmembrane helix</keyword>
<feature type="domain" description="Mechanosensitive ion channel transmembrane helices 2/3" evidence="11">
    <location>
        <begin position="147"/>
        <end position="186"/>
    </location>
</feature>
<dbReference type="Pfam" id="PF21082">
    <property type="entry name" value="MS_channel_3rd"/>
    <property type="match status" value="1"/>
</dbReference>
<dbReference type="AlphaFoldDB" id="A0A9D5Q587"/>
<gene>
    <name evidence="12" type="ORF">GF339_05700</name>
</gene>
<feature type="transmembrane region" description="Helical" evidence="8">
    <location>
        <begin position="134"/>
        <end position="159"/>
    </location>
</feature>
<accession>A0A9D5Q587</accession>
<dbReference type="Proteomes" id="UP000649604">
    <property type="component" value="Unassembled WGS sequence"/>
</dbReference>
<feature type="transmembrane region" description="Helical" evidence="8">
    <location>
        <begin position="101"/>
        <end position="122"/>
    </location>
</feature>
<reference evidence="12" key="1">
    <citation type="submission" date="2019-11" db="EMBL/GenBank/DDBJ databases">
        <title>Microbial mats filling the niche in hypersaline microbial mats.</title>
        <authorList>
            <person name="Wong H.L."/>
            <person name="Macleod F.I."/>
            <person name="White R.A. III"/>
            <person name="Burns B.P."/>
        </authorList>
    </citation>
    <scope>NUCLEOTIDE SEQUENCE</scope>
    <source>
        <strain evidence="12">Rbin_158</strain>
    </source>
</reference>
<feature type="compositionally biased region" description="Polar residues" evidence="7">
    <location>
        <begin position="369"/>
        <end position="378"/>
    </location>
</feature>